<comment type="cofactor">
    <cofactor evidence="1">
        <name>Zn(2+)</name>
        <dbReference type="ChEBI" id="CHEBI:29105"/>
    </cofactor>
</comment>
<dbReference type="Proteomes" id="UP000837801">
    <property type="component" value="Unassembled WGS sequence"/>
</dbReference>
<keyword evidence="7 9" id="KW-0862">Zinc</keyword>
<gene>
    <name evidence="10" type="ORF">CLIB1423_17S00452</name>
</gene>
<evidence type="ECO:0000313" key="10">
    <source>
        <dbReference type="EMBL" id="CAH2354495.1"/>
    </source>
</evidence>
<proteinExistence type="inferred from homology"/>
<name>A0A9P0W008_9ASCO</name>
<evidence type="ECO:0000256" key="9">
    <source>
        <dbReference type="RuleBase" id="RU004386"/>
    </source>
</evidence>
<keyword evidence="6 9" id="KW-0378">Hydrolase</keyword>
<evidence type="ECO:0000256" key="1">
    <source>
        <dbReference type="ARBA" id="ARBA00001947"/>
    </source>
</evidence>
<reference evidence="10" key="1">
    <citation type="submission" date="2022-03" db="EMBL/GenBank/DDBJ databases">
        <authorList>
            <person name="Legras J.-L."/>
            <person name="Devillers H."/>
            <person name="Grondin C."/>
        </authorList>
    </citation>
    <scope>NUCLEOTIDE SEQUENCE</scope>
    <source>
        <strain evidence="10">CLIB 1423</strain>
    </source>
</reference>
<evidence type="ECO:0000256" key="8">
    <source>
        <dbReference type="ARBA" id="ARBA00023049"/>
    </source>
</evidence>
<dbReference type="AlphaFoldDB" id="A0A9P0W008"/>
<dbReference type="EMBL" id="CAKXYY010000017">
    <property type="protein sequence ID" value="CAH2354495.1"/>
    <property type="molecule type" value="Genomic_DNA"/>
</dbReference>
<keyword evidence="8 9" id="KW-0482">Metalloprotease</keyword>
<protein>
    <submittedName>
        <fullName evidence="10">Vacuolar aminopeptidase 1</fullName>
    </submittedName>
</protein>
<dbReference type="FunFam" id="2.30.250.10:FF:000001">
    <property type="entry name" value="Aspartyl aminopeptidase 1"/>
    <property type="match status" value="1"/>
</dbReference>
<evidence type="ECO:0000256" key="3">
    <source>
        <dbReference type="ARBA" id="ARBA00022438"/>
    </source>
</evidence>
<evidence type="ECO:0000256" key="4">
    <source>
        <dbReference type="ARBA" id="ARBA00022670"/>
    </source>
</evidence>
<dbReference type="GO" id="GO:0008270">
    <property type="term" value="F:zinc ion binding"/>
    <property type="evidence" value="ECO:0007669"/>
    <property type="project" value="InterPro"/>
</dbReference>
<dbReference type="Pfam" id="PF02127">
    <property type="entry name" value="Peptidase_M18"/>
    <property type="match status" value="1"/>
</dbReference>
<dbReference type="InterPro" id="IPR023358">
    <property type="entry name" value="Peptidase_M18_dom2"/>
</dbReference>
<dbReference type="Gene3D" id="3.40.630.10">
    <property type="entry name" value="Zn peptidases"/>
    <property type="match status" value="1"/>
</dbReference>
<evidence type="ECO:0000313" key="11">
    <source>
        <dbReference type="Proteomes" id="UP000837801"/>
    </source>
</evidence>
<dbReference type="PANTHER" id="PTHR28570">
    <property type="entry name" value="ASPARTYL AMINOPEPTIDASE"/>
    <property type="match status" value="1"/>
</dbReference>
<comment type="caution">
    <text evidence="10">The sequence shown here is derived from an EMBL/GenBank/DDBJ whole genome shotgun (WGS) entry which is preliminary data.</text>
</comment>
<dbReference type="GO" id="GO:0000324">
    <property type="term" value="C:fungal-type vacuole"/>
    <property type="evidence" value="ECO:0007669"/>
    <property type="project" value="TreeGrafter"/>
</dbReference>
<dbReference type="PANTHER" id="PTHR28570:SF4">
    <property type="entry name" value="VACUOLAR AMINOPEPTIDASE 1"/>
    <property type="match status" value="1"/>
</dbReference>
<dbReference type="GO" id="GO:0070006">
    <property type="term" value="F:metalloaminopeptidase activity"/>
    <property type="evidence" value="ECO:0007669"/>
    <property type="project" value="TreeGrafter"/>
</dbReference>
<evidence type="ECO:0000256" key="5">
    <source>
        <dbReference type="ARBA" id="ARBA00022723"/>
    </source>
</evidence>
<keyword evidence="3 9" id="KW-0031">Aminopeptidase</keyword>
<keyword evidence="11" id="KW-1185">Reference proteome</keyword>
<dbReference type="SUPFAM" id="SSF53187">
    <property type="entry name" value="Zn-dependent exopeptidases"/>
    <property type="match status" value="1"/>
</dbReference>
<organism evidence="10 11">
    <name type="scientific">[Candida] railenensis</name>
    <dbReference type="NCBI Taxonomy" id="45579"/>
    <lineage>
        <taxon>Eukaryota</taxon>
        <taxon>Fungi</taxon>
        <taxon>Dikarya</taxon>
        <taxon>Ascomycota</taxon>
        <taxon>Saccharomycotina</taxon>
        <taxon>Pichiomycetes</taxon>
        <taxon>Debaryomycetaceae</taxon>
        <taxon>Kurtzmaniella</taxon>
    </lineage>
</organism>
<sequence length="509" mass="56289">MSFNEYSDFENELTTSDGEFDGEFSDLDDPPVIVQSFNSKSSYDHLADKFIDFTNQNPTTFHTISYFKTLLESQGFQSIPESKPLTPQVKNDLKLNGGLYYSVRSDLSLVAFVIGAEWKPENGVGIIGSHVDALTAKLKPISVKSDHDGYQLLGVAPYSGTLNKLWLDRDLGIGGKVIVKDQKTGRVSSRFVKSAHPIAKIPSIAEHFIDFEQQKYNKETGMVPIIGFTEKDDTSDVTDSEKASPLYGKHSIHLLRYISKLSSTPISHILQLDLELYDVQAATRGGLSNEFIFAPRVDDRLCSFAAIYSLIQVSKSVGDLTSYGGFQLVNLVDNEEIGSATRTGVRGKFMNSTIDRVLYARNLPAATSRQVYANSFILSADVTHALNPNFASAYLKDHAPLPNVGLTIKQNANWKNMTDSTGLDVMRRIAKKNKLTLQTFHIKNGEPSGGTIGPMISCDTGSRTVDVGLSQLSMHSIRAMFGYKEVGIGVETFSAFFKDWQEIYKEYDA</sequence>
<keyword evidence="5 9" id="KW-0479">Metal-binding</keyword>
<dbReference type="GO" id="GO:0006508">
    <property type="term" value="P:proteolysis"/>
    <property type="evidence" value="ECO:0007669"/>
    <property type="project" value="UniProtKB-KW"/>
</dbReference>
<evidence type="ECO:0000256" key="6">
    <source>
        <dbReference type="ARBA" id="ARBA00022801"/>
    </source>
</evidence>
<evidence type="ECO:0000256" key="2">
    <source>
        <dbReference type="ARBA" id="ARBA00008290"/>
    </source>
</evidence>
<dbReference type="InterPro" id="IPR001948">
    <property type="entry name" value="Peptidase_M18"/>
</dbReference>
<dbReference type="Gene3D" id="2.30.250.10">
    <property type="entry name" value="Aminopeptidase i, Domain 2"/>
    <property type="match status" value="1"/>
</dbReference>
<dbReference type="PRINTS" id="PR00932">
    <property type="entry name" value="AMINO1PTASE"/>
</dbReference>
<evidence type="ECO:0000256" key="7">
    <source>
        <dbReference type="ARBA" id="ARBA00022833"/>
    </source>
</evidence>
<accession>A0A9P0W008</accession>
<dbReference type="OrthoDB" id="9880441at2759"/>
<dbReference type="SUPFAM" id="SSF101821">
    <property type="entry name" value="Aminopeptidase/glucanase lid domain"/>
    <property type="match status" value="1"/>
</dbReference>
<keyword evidence="4 9" id="KW-0645">Protease</keyword>
<comment type="similarity">
    <text evidence="2 9">Belongs to the peptidase M18 family.</text>
</comment>